<dbReference type="GO" id="GO:0090729">
    <property type="term" value="F:toxin activity"/>
    <property type="evidence" value="ECO:0007669"/>
    <property type="project" value="UniProtKB-KW"/>
</dbReference>
<dbReference type="RefSeq" id="WP_145613190.1">
    <property type="nucleotide sequence ID" value="NZ_JARPAF010000003.1"/>
</dbReference>
<accession>A0A560JB51</accession>
<gene>
    <name evidence="6" type="primary">vapC</name>
    <name evidence="8" type="ORF">FBZ87_111110</name>
</gene>
<dbReference type="GO" id="GO:0016787">
    <property type="term" value="F:hydrolase activity"/>
    <property type="evidence" value="ECO:0007669"/>
    <property type="project" value="UniProtKB-KW"/>
</dbReference>
<evidence type="ECO:0000259" key="7">
    <source>
        <dbReference type="Pfam" id="PF01850"/>
    </source>
</evidence>
<dbReference type="InterPro" id="IPR002716">
    <property type="entry name" value="PIN_dom"/>
</dbReference>
<evidence type="ECO:0000256" key="2">
    <source>
        <dbReference type="ARBA" id="ARBA00022722"/>
    </source>
</evidence>
<feature type="binding site" evidence="6">
    <location>
        <position position="99"/>
    </location>
    <ligand>
        <name>Mg(2+)</name>
        <dbReference type="ChEBI" id="CHEBI:18420"/>
    </ligand>
</feature>
<comment type="similarity">
    <text evidence="6">Belongs to the PINc/VapC protein family.</text>
</comment>
<dbReference type="PANTHER" id="PTHR35901">
    <property type="entry name" value="RIBONUCLEASE VAPC3"/>
    <property type="match status" value="1"/>
</dbReference>
<keyword evidence="6" id="KW-0800">Toxin</keyword>
<dbReference type="InterPro" id="IPR044153">
    <property type="entry name" value="PIN_Pae0151-like"/>
</dbReference>
<comment type="caution">
    <text evidence="8">The sequence shown here is derived from an EMBL/GenBank/DDBJ whole genome shotgun (WGS) entry which is preliminary data.</text>
</comment>
<organism evidence="8 9">
    <name type="scientific">Nitrospirillum amazonense</name>
    <dbReference type="NCBI Taxonomy" id="28077"/>
    <lineage>
        <taxon>Bacteria</taxon>
        <taxon>Pseudomonadati</taxon>
        <taxon>Pseudomonadota</taxon>
        <taxon>Alphaproteobacteria</taxon>
        <taxon>Rhodospirillales</taxon>
        <taxon>Azospirillaceae</taxon>
        <taxon>Nitrospirillum</taxon>
    </lineage>
</organism>
<dbReference type="PANTHER" id="PTHR35901:SF1">
    <property type="entry name" value="EXONUCLEASE VAPC9"/>
    <property type="match status" value="1"/>
</dbReference>
<dbReference type="HAMAP" id="MF_00265">
    <property type="entry name" value="VapC_Nob1"/>
    <property type="match status" value="1"/>
</dbReference>
<feature type="domain" description="PIN" evidence="7">
    <location>
        <begin position="4"/>
        <end position="124"/>
    </location>
</feature>
<dbReference type="AlphaFoldDB" id="A0A560JB51"/>
<evidence type="ECO:0000313" key="9">
    <source>
        <dbReference type="Proteomes" id="UP000320516"/>
    </source>
</evidence>
<keyword evidence="1 6" id="KW-1277">Toxin-antitoxin system</keyword>
<evidence type="ECO:0000256" key="6">
    <source>
        <dbReference type="HAMAP-Rule" id="MF_00265"/>
    </source>
</evidence>
<dbReference type="EMBL" id="VITV01000011">
    <property type="protein sequence ID" value="TWB68408.1"/>
    <property type="molecule type" value="Genomic_DNA"/>
</dbReference>
<evidence type="ECO:0000256" key="3">
    <source>
        <dbReference type="ARBA" id="ARBA00022723"/>
    </source>
</evidence>
<dbReference type="GO" id="GO:0000287">
    <property type="term" value="F:magnesium ion binding"/>
    <property type="evidence" value="ECO:0007669"/>
    <property type="project" value="UniProtKB-UniRule"/>
</dbReference>
<evidence type="ECO:0000313" key="8">
    <source>
        <dbReference type="EMBL" id="TWB68408.1"/>
    </source>
</evidence>
<reference evidence="8 9" key="1">
    <citation type="submission" date="2019-06" db="EMBL/GenBank/DDBJ databases">
        <title>Genomic Encyclopedia of Type Strains, Phase IV (KMG-V): Genome sequencing to study the core and pangenomes of soil and plant-associated prokaryotes.</title>
        <authorList>
            <person name="Whitman W."/>
        </authorList>
    </citation>
    <scope>NUCLEOTIDE SEQUENCE [LARGE SCALE GENOMIC DNA]</scope>
    <source>
        <strain evidence="8 9">BR 12005</strain>
    </source>
</reference>
<sequence>MPFVVDVSVAASWLMPDEGCDAAIIAFERLVTDPAVVPSLWWFEIRNMLLVNERRRRLDEMQTARALALLAQLPIRVDNSPDSAIVMRLARQHRLTAYDAAYLELAQRLAVPLATLDDALVRAAHADGVTLVG</sequence>
<evidence type="ECO:0000256" key="1">
    <source>
        <dbReference type="ARBA" id="ARBA00022649"/>
    </source>
</evidence>
<keyword evidence="4 6" id="KW-0378">Hydrolase</keyword>
<proteinExistence type="inferred from homology"/>
<evidence type="ECO:0000256" key="5">
    <source>
        <dbReference type="ARBA" id="ARBA00022842"/>
    </source>
</evidence>
<dbReference type="Gene3D" id="3.40.50.1010">
    <property type="entry name" value="5'-nuclease"/>
    <property type="match status" value="1"/>
</dbReference>
<dbReference type="GO" id="GO:0004540">
    <property type="term" value="F:RNA nuclease activity"/>
    <property type="evidence" value="ECO:0007669"/>
    <property type="project" value="InterPro"/>
</dbReference>
<keyword evidence="5 6" id="KW-0460">Magnesium</keyword>
<protein>
    <recommendedName>
        <fullName evidence="6">Ribonuclease VapC</fullName>
        <shortName evidence="6">RNase VapC</shortName>
        <ecNumber evidence="6">3.1.-.-</ecNumber>
    </recommendedName>
    <alternativeName>
        <fullName evidence="6">Toxin VapC</fullName>
    </alternativeName>
</protein>
<keyword evidence="2 6" id="KW-0540">Nuclease</keyword>
<dbReference type="SUPFAM" id="SSF88723">
    <property type="entry name" value="PIN domain-like"/>
    <property type="match status" value="1"/>
</dbReference>
<dbReference type="InterPro" id="IPR022907">
    <property type="entry name" value="VapC_family"/>
</dbReference>
<dbReference type="InterPro" id="IPR029060">
    <property type="entry name" value="PIN-like_dom_sf"/>
</dbReference>
<feature type="binding site" evidence="6">
    <location>
        <position position="6"/>
    </location>
    <ligand>
        <name>Mg(2+)</name>
        <dbReference type="ChEBI" id="CHEBI:18420"/>
    </ligand>
</feature>
<dbReference type="InterPro" id="IPR051619">
    <property type="entry name" value="TypeII_TA_RNase_PINc/VapC"/>
</dbReference>
<dbReference type="CDD" id="cd09873">
    <property type="entry name" value="PIN_Pae0151-like"/>
    <property type="match status" value="1"/>
</dbReference>
<dbReference type="Proteomes" id="UP000320516">
    <property type="component" value="Unassembled WGS sequence"/>
</dbReference>
<keyword evidence="3 6" id="KW-0479">Metal-binding</keyword>
<name>A0A560JB51_9PROT</name>
<dbReference type="EC" id="3.1.-.-" evidence="6"/>
<comment type="function">
    <text evidence="6">Toxic component of a toxin-antitoxin (TA) system. An RNase.</text>
</comment>
<dbReference type="Pfam" id="PF01850">
    <property type="entry name" value="PIN"/>
    <property type="match status" value="1"/>
</dbReference>
<comment type="cofactor">
    <cofactor evidence="6">
        <name>Mg(2+)</name>
        <dbReference type="ChEBI" id="CHEBI:18420"/>
    </cofactor>
</comment>
<evidence type="ECO:0000256" key="4">
    <source>
        <dbReference type="ARBA" id="ARBA00022801"/>
    </source>
</evidence>